<reference evidence="1 2" key="1">
    <citation type="submission" date="2019-07" db="EMBL/GenBank/DDBJ databases">
        <title>Diversity of Bacteria from Kongsfjorden, Arctic.</title>
        <authorList>
            <person name="Yu Y."/>
        </authorList>
    </citation>
    <scope>NUCLEOTIDE SEQUENCE [LARGE SCALE GENOMIC DNA]</scope>
    <source>
        <strain evidence="1 2">SM1927</strain>
    </source>
</reference>
<protein>
    <recommendedName>
        <fullName evidence="3">DUF600 family protein</fullName>
    </recommendedName>
</protein>
<comment type="caution">
    <text evidence="1">The sequence shown here is derived from an EMBL/GenBank/DDBJ whole genome shotgun (WGS) entry which is preliminary data.</text>
</comment>
<sequence length="77" mass="9014">MNNVDNIYENIAEYLVQQITADWKECKVEVEFFGDAAEFDATYTNFEDKSFDLESGYYLFKEFQSLSTIMSDNPVIK</sequence>
<gene>
    <name evidence="1" type="ORF">FQP85_21680</name>
</gene>
<dbReference type="RefSeq" id="WP_145242512.1">
    <property type="nucleotide sequence ID" value="NZ_VNFF01000032.1"/>
</dbReference>
<evidence type="ECO:0000313" key="2">
    <source>
        <dbReference type="Proteomes" id="UP000317938"/>
    </source>
</evidence>
<dbReference type="Proteomes" id="UP000317938">
    <property type="component" value="Unassembled WGS sequence"/>
</dbReference>
<evidence type="ECO:0008006" key="3">
    <source>
        <dbReference type="Google" id="ProtNLM"/>
    </source>
</evidence>
<dbReference type="InterPro" id="IPR036170">
    <property type="entry name" value="YezG-like_sf"/>
</dbReference>
<proteinExistence type="predicted"/>
<keyword evidence="2" id="KW-1185">Reference proteome</keyword>
<accession>A0ABY3F7L8</accession>
<evidence type="ECO:0000313" key="1">
    <source>
        <dbReference type="EMBL" id="TVU79989.1"/>
    </source>
</evidence>
<name>A0ABY3F7L8_9GAMM</name>
<dbReference type="EMBL" id="VNFF01000032">
    <property type="protein sequence ID" value="TVU79989.1"/>
    <property type="molecule type" value="Genomic_DNA"/>
</dbReference>
<dbReference type="SUPFAM" id="SSF160424">
    <property type="entry name" value="BH3703-like"/>
    <property type="match status" value="1"/>
</dbReference>
<organism evidence="1 2">
    <name type="scientific">Pseudoalteromonas neustonica</name>
    <dbReference type="NCBI Taxonomy" id="1840331"/>
    <lineage>
        <taxon>Bacteria</taxon>
        <taxon>Pseudomonadati</taxon>
        <taxon>Pseudomonadota</taxon>
        <taxon>Gammaproteobacteria</taxon>
        <taxon>Alteromonadales</taxon>
        <taxon>Pseudoalteromonadaceae</taxon>
        <taxon>Pseudoalteromonas</taxon>
    </lineage>
</organism>